<dbReference type="EMBL" id="LVHF01000029">
    <property type="protein sequence ID" value="OAN13341.1"/>
    <property type="molecule type" value="Genomic_DNA"/>
</dbReference>
<dbReference type="Proteomes" id="UP000078503">
    <property type="component" value="Unassembled WGS sequence"/>
</dbReference>
<dbReference type="STRING" id="858640.A3K86_16955"/>
<dbReference type="RefSeq" id="WP_068333858.1">
    <property type="nucleotide sequence ID" value="NZ_LVHF01000029.1"/>
</dbReference>
<evidence type="ECO:0008006" key="3">
    <source>
        <dbReference type="Google" id="ProtNLM"/>
    </source>
</evidence>
<name>A0A178K7R6_9GAMM</name>
<organism evidence="1 2">
    <name type="scientific">Photobacterium jeanii</name>
    <dbReference type="NCBI Taxonomy" id="858640"/>
    <lineage>
        <taxon>Bacteria</taxon>
        <taxon>Pseudomonadati</taxon>
        <taxon>Pseudomonadota</taxon>
        <taxon>Gammaproteobacteria</taxon>
        <taxon>Vibrionales</taxon>
        <taxon>Vibrionaceae</taxon>
        <taxon>Photobacterium</taxon>
    </lineage>
</organism>
<accession>A0A178K7R6</accession>
<keyword evidence="2" id="KW-1185">Reference proteome</keyword>
<evidence type="ECO:0000313" key="1">
    <source>
        <dbReference type="EMBL" id="OAN13341.1"/>
    </source>
</evidence>
<dbReference type="AlphaFoldDB" id="A0A178K7R6"/>
<proteinExistence type="predicted"/>
<sequence>MSKVVNGFTNLTRLALAISIGYVGYSITQFSHQLGQLAPIVEEVKQVQAQVPGILLRVDTITAQIPDILQRVDTINQQIPAVLKQVDDVNQQITPILTRIDAINAQIPTVLAQVDAIEKQIPPILAESQQLRQQVPSILKQVDNTNTTIKGVSRQIPTVLAESQAIRHDAPILLADAQRLVSDVETVGQQASEGFVSGVFTGILKAPLSILPDGTPLFSRTSLSDKDEKLMKEAVVTLLDVDKVGSQQSWFNSSSQIGGEVTLFTSHDDPNQCRVLKIELTKKRRQLESRATEVCKDAKGKWLPKS</sequence>
<dbReference type="OrthoDB" id="5828107at2"/>
<evidence type="ECO:0000313" key="2">
    <source>
        <dbReference type="Proteomes" id="UP000078503"/>
    </source>
</evidence>
<comment type="caution">
    <text evidence="1">The sequence shown here is derived from an EMBL/GenBank/DDBJ whole genome shotgun (WGS) entry which is preliminary data.</text>
</comment>
<dbReference type="Gene3D" id="1.10.287.1490">
    <property type="match status" value="1"/>
</dbReference>
<protein>
    <recommendedName>
        <fullName evidence="3">Surface antigen domain-containing protein</fullName>
    </recommendedName>
</protein>
<reference evidence="1 2" key="1">
    <citation type="submission" date="2016-03" db="EMBL/GenBank/DDBJ databases">
        <title>Photobacterium proteolyticum sp. nov. a protease producing bacterium isolated from ocean sediments of Laizhou Bay.</title>
        <authorList>
            <person name="Li Y."/>
        </authorList>
    </citation>
    <scope>NUCLEOTIDE SEQUENCE [LARGE SCALE GENOMIC DNA]</scope>
    <source>
        <strain evidence="1 2">R-40508</strain>
    </source>
</reference>
<gene>
    <name evidence="1" type="ORF">A3K86_16955</name>
</gene>
<dbReference type="SUPFAM" id="SSF58104">
    <property type="entry name" value="Methyl-accepting chemotaxis protein (MCP) signaling domain"/>
    <property type="match status" value="1"/>
</dbReference>